<reference evidence="1" key="1">
    <citation type="submission" date="2023-03" db="EMBL/GenBank/DDBJ databases">
        <authorList>
            <person name="Shen W."/>
            <person name="Cai J."/>
        </authorList>
    </citation>
    <scope>NUCLEOTIDE SEQUENCE</scope>
    <source>
        <strain evidence="1">P33-2</strain>
    </source>
</reference>
<dbReference type="RefSeq" id="WP_311860775.1">
    <property type="nucleotide sequence ID" value="NZ_JARPWD010000006.1"/>
</dbReference>
<dbReference type="EMBL" id="JARPWH010000007">
    <property type="protein sequence ID" value="MDT2401419.1"/>
    <property type="molecule type" value="Genomic_DNA"/>
</dbReference>
<accession>A0AAW8RT93</accession>
<dbReference type="AlphaFoldDB" id="A0AAW8RT93"/>
<evidence type="ECO:0000313" key="1">
    <source>
        <dbReference type="EMBL" id="MDT2401419.1"/>
    </source>
</evidence>
<proteinExistence type="predicted"/>
<evidence type="ECO:0000313" key="2">
    <source>
        <dbReference type="Proteomes" id="UP001260773"/>
    </source>
</evidence>
<sequence>MHLSDEESKLLVNPSGSCRLNIDVHYILYKEDNWEDVKEFCRPFSIEKSRKNVAEGRAVIDLPTGNETFEYGMVLIRLGEKRILIFTPSEFFDLFSVE</sequence>
<name>A0AAW8RT93_ENTAV</name>
<comment type="caution">
    <text evidence="1">The sequence shown here is derived from an EMBL/GenBank/DDBJ whole genome shotgun (WGS) entry which is preliminary data.</text>
</comment>
<dbReference type="Proteomes" id="UP001260773">
    <property type="component" value="Unassembled WGS sequence"/>
</dbReference>
<organism evidence="1 2">
    <name type="scientific">Enterococcus avium</name>
    <name type="common">Streptococcus avium</name>
    <dbReference type="NCBI Taxonomy" id="33945"/>
    <lineage>
        <taxon>Bacteria</taxon>
        <taxon>Bacillati</taxon>
        <taxon>Bacillota</taxon>
        <taxon>Bacilli</taxon>
        <taxon>Lactobacillales</taxon>
        <taxon>Enterococcaceae</taxon>
        <taxon>Enterococcus</taxon>
    </lineage>
</organism>
<protein>
    <submittedName>
        <fullName evidence="1">Uncharacterized protein</fullName>
    </submittedName>
</protein>
<gene>
    <name evidence="1" type="ORF">P7D43_03480</name>
</gene>